<dbReference type="SUPFAM" id="SSF55486">
    <property type="entry name" value="Metalloproteases ('zincins'), catalytic domain"/>
    <property type="match status" value="1"/>
</dbReference>
<evidence type="ECO:0000256" key="3">
    <source>
        <dbReference type="ARBA" id="ARBA00023180"/>
    </source>
</evidence>
<organism evidence="11 12">
    <name type="scientific">Arenicella xantha</name>
    <dbReference type="NCBI Taxonomy" id="644221"/>
    <lineage>
        <taxon>Bacteria</taxon>
        <taxon>Pseudomonadati</taxon>
        <taxon>Pseudomonadota</taxon>
        <taxon>Gammaproteobacteria</taxon>
        <taxon>Arenicellales</taxon>
        <taxon>Arenicellaceae</taxon>
        <taxon>Arenicella</taxon>
    </lineage>
</organism>
<dbReference type="GO" id="GO:0006508">
    <property type="term" value="P:proteolysis"/>
    <property type="evidence" value="ECO:0007669"/>
    <property type="project" value="InterPro"/>
</dbReference>
<keyword evidence="7" id="KW-0862">Zinc</keyword>
<protein>
    <submittedName>
        <fullName evidence="11">Peptidyl-dipeptidase A</fullName>
    </submittedName>
</protein>
<dbReference type="InterPro" id="IPR001548">
    <property type="entry name" value="Peptidase_M2"/>
</dbReference>
<feature type="binding site" evidence="7">
    <location>
        <position position="374"/>
    </location>
    <ligand>
        <name>Zn(2+)</name>
        <dbReference type="ChEBI" id="CHEBI:29105"/>
        <label>1</label>
        <note>catalytic</note>
    </ligand>
</feature>
<dbReference type="GO" id="GO:0008237">
    <property type="term" value="F:metallopeptidase activity"/>
    <property type="evidence" value="ECO:0007669"/>
    <property type="project" value="InterPro"/>
</dbReference>
<dbReference type="EMBL" id="QNRT01000001">
    <property type="protein sequence ID" value="RBP53297.1"/>
    <property type="molecule type" value="Genomic_DNA"/>
</dbReference>
<keyword evidence="7" id="KW-0479">Metal-binding</keyword>
<evidence type="ECO:0000256" key="1">
    <source>
        <dbReference type="ARBA" id="ARBA00022729"/>
    </source>
</evidence>
<dbReference type="PANTHER" id="PTHR10514">
    <property type="entry name" value="ANGIOTENSIN-CONVERTING ENZYME"/>
    <property type="match status" value="1"/>
</dbReference>
<dbReference type="Proteomes" id="UP000253083">
    <property type="component" value="Unassembled WGS sequence"/>
</dbReference>
<dbReference type="FunFam" id="1.10.1370.30:FF:000005">
    <property type="entry name" value="Angiotensin-converting enzyme"/>
    <property type="match status" value="1"/>
</dbReference>
<comment type="caution">
    <text evidence="11">The sequence shown here is derived from an EMBL/GenBank/DDBJ whole genome shotgun (WGS) entry which is preliminary data.</text>
</comment>
<dbReference type="GO" id="GO:0008241">
    <property type="term" value="F:peptidyl-dipeptidase activity"/>
    <property type="evidence" value="ECO:0007669"/>
    <property type="project" value="InterPro"/>
</dbReference>
<feature type="chain" id="PRO_5017430045" evidence="10">
    <location>
        <begin position="26"/>
        <end position="604"/>
    </location>
</feature>
<feature type="disulfide bond" evidence="8">
    <location>
        <begin position="528"/>
        <end position="540"/>
    </location>
</feature>
<feature type="binding site" evidence="6">
    <location>
        <position position="512"/>
    </location>
    <ligand>
        <name>chloride</name>
        <dbReference type="ChEBI" id="CHEBI:17996"/>
        <label>1</label>
    </ligand>
</feature>
<gene>
    <name evidence="11" type="ORF">DFR28_101683</name>
</gene>
<dbReference type="Gene3D" id="1.10.1370.30">
    <property type="match status" value="1"/>
</dbReference>
<feature type="binding site" evidence="9">
    <location>
        <position position="378"/>
    </location>
    <ligand>
        <name>Zn(2+)</name>
        <dbReference type="ChEBI" id="CHEBI:29105"/>
        <label>2</label>
        <note>catalytic</note>
    </ligand>
</feature>
<dbReference type="PANTHER" id="PTHR10514:SF27">
    <property type="entry name" value="ANGIOTENSIN-CONVERTING ENZYME"/>
    <property type="match status" value="1"/>
</dbReference>
<reference evidence="11 12" key="1">
    <citation type="submission" date="2018-06" db="EMBL/GenBank/DDBJ databases">
        <title>Genomic Encyclopedia of Type Strains, Phase IV (KMG-IV): sequencing the most valuable type-strain genomes for metagenomic binning, comparative biology and taxonomic classification.</title>
        <authorList>
            <person name="Goeker M."/>
        </authorList>
    </citation>
    <scope>NUCLEOTIDE SEQUENCE [LARGE SCALE GENOMIC DNA]</scope>
    <source>
        <strain evidence="11 12">DSM 24032</strain>
    </source>
</reference>
<evidence type="ECO:0000256" key="7">
    <source>
        <dbReference type="PIRSR" id="PIRSR601548-3"/>
    </source>
</evidence>
<evidence type="ECO:0000256" key="5">
    <source>
        <dbReference type="PIRSR" id="PIRSR601548-11"/>
    </source>
</evidence>
<dbReference type="CDD" id="cd06461">
    <property type="entry name" value="M2_ACE"/>
    <property type="match status" value="1"/>
</dbReference>
<dbReference type="RefSeq" id="WP_113952882.1">
    <property type="nucleotide sequence ID" value="NZ_QNRT01000001.1"/>
</dbReference>
<dbReference type="AlphaFoldDB" id="A0A395JP68"/>
<feature type="binding site" evidence="6">
    <location>
        <position position="214"/>
    </location>
    <ligand>
        <name>chloride</name>
        <dbReference type="ChEBI" id="CHEBI:17996"/>
        <label>1</label>
    </ligand>
</feature>
<dbReference type="GO" id="GO:0016020">
    <property type="term" value="C:membrane"/>
    <property type="evidence" value="ECO:0007669"/>
    <property type="project" value="InterPro"/>
</dbReference>
<dbReference type="PROSITE" id="PS52011">
    <property type="entry name" value="PEPTIDASE_M2"/>
    <property type="match status" value="1"/>
</dbReference>
<evidence type="ECO:0000256" key="8">
    <source>
        <dbReference type="PIRSR" id="PIRSR601548-4"/>
    </source>
</evidence>
<proteinExistence type="predicted"/>
<evidence type="ECO:0000256" key="2">
    <source>
        <dbReference type="ARBA" id="ARBA00023157"/>
    </source>
</evidence>
<dbReference type="InParanoid" id="A0A395JP68"/>
<feature type="active site" description="Proton acceptor 1" evidence="4">
    <location>
        <position position="375"/>
    </location>
</feature>
<evidence type="ECO:0000256" key="6">
    <source>
        <dbReference type="PIRSR" id="PIRSR601548-2"/>
    </source>
</evidence>
<feature type="binding site" evidence="9">
    <location>
        <position position="374"/>
    </location>
    <ligand>
        <name>Zn(2+)</name>
        <dbReference type="ChEBI" id="CHEBI:29105"/>
        <label>2</label>
        <note>catalytic</note>
    </ligand>
</feature>
<evidence type="ECO:0000313" key="12">
    <source>
        <dbReference type="Proteomes" id="UP000253083"/>
    </source>
</evidence>
<feature type="active site" description="Proton donor 1" evidence="4">
    <location>
        <position position="503"/>
    </location>
</feature>
<evidence type="ECO:0000256" key="10">
    <source>
        <dbReference type="SAM" id="SignalP"/>
    </source>
</evidence>
<evidence type="ECO:0000313" key="11">
    <source>
        <dbReference type="EMBL" id="RBP53297.1"/>
    </source>
</evidence>
<feature type="disulfide bond" evidence="8">
    <location>
        <begin position="144"/>
        <end position="150"/>
    </location>
</feature>
<feature type="signal peptide" evidence="10">
    <location>
        <begin position="1"/>
        <end position="25"/>
    </location>
</feature>
<keyword evidence="2 8" id="KW-1015">Disulfide bond</keyword>
<dbReference type="PRINTS" id="PR00791">
    <property type="entry name" value="PEPDIPTASEA"/>
</dbReference>
<evidence type="ECO:0000256" key="4">
    <source>
        <dbReference type="PIRSR" id="PIRSR601548-1"/>
    </source>
</evidence>
<sequence length="604" mass="67903">MNLKHYSYALATALSLACATTAAQADDHKQPKESAKEFVDRVEKEGLELAKEVEAAYWVRSTYITGDTGVLAAKAGERSLAFESRVVNQAKQYKGTDMAPDTARAIELMLRGSAAPAPDDAALRSELAQVLTDMEGAYGSGKYCNEAGECRELQELEAVLADSRDYDELLDVWRGWRTVSPAYRDDYQRFVELGNQGAKDAGFANLAEAWKSNYDMTGAEFTIEARRLWDQVKPFYEELHCHVRAKLSEQYGADKVPLDQPIPAHLLGNMWSQTWENIYPIMEPHAGVASLDVTAALKEQGYDELKMVQTAEGFFTSLGLPELPESFYKNSLIKKPRDRNVVCHASAWDLDNGNDPRIKQCVEVTEEQFGTLHHELGHIYYYLMYKDLPPIFKGGAHDGFHEAIGDTIQLSMTPSYLQAKGLIDEVEESPEATLNKQMKLALEKIAFLPFGKMIDEWRWKVFSGEISVDDYNQGWWDLRTEYQGVAAPVERSEADFDAGAKYHIPGNTPYTRYFLSFIMQFQFHKALCEKAGHTGPLHECSIYQNKDAGKALGEMLAMGQSKPWPDAMEALTGQRKMDASAIIDYFAPLNAYLKEQNQGRQCGW</sequence>
<dbReference type="OrthoDB" id="5241329at2"/>
<feature type="disulfide bond" evidence="8">
    <location>
        <begin position="343"/>
        <end position="361"/>
    </location>
</feature>
<keyword evidence="12" id="KW-1185">Reference proteome</keyword>
<feature type="active site" description="Proton donor 2" evidence="5">
    <location>
        <position position="503"/>
    </location>
</feature>
<dbReference type="Pfam" id="PF01401">
    <property type="entry name" value="Peptidase_M2"/>
    <property type="match status" value="1"/>
</dbReference>
<feature type="binding site" evidence="7">
    <location>
        <position position="378"/>
    </location>
    <ligand>
        <name>Zn(2+)</name>
        <dbReference type="ChEBI" id="CHEBI:29105"/>
        <label>1</label>
        <note>catalytic</note>
    </ligand>
</feature>
<keyword evidence="3" id="KW-0325">Glycoprotein</keyword>
<feature type="binding site" evidence="9">
    <location>
        <position position="402"/>
    </location>
    <ligand>
        <name>Zn(2+)</name>
        <dbReference type="ChEBI" id="CHEBI:29105"/>
        <label>2</label>
        <note>catalytic</note>
    </ligand>
</feature>
<dbReference type="PROSITE" id="PS51257">
    <property type="entry name" value="PROKAR_LIPOPROTEIN"/>
    <property type="match status" value="1"/>
</dbReference>
<keyword evidence="1 10" id="KW-0732">Signal</keyword>
<evidence type="ECO:0000256" key="9">
    <source>
        <dbReference type="PIRSR" id="PIRSR601548-8"/>
    </source>
</evidence>
<name>A0A395JP68_9GAMM</name>
<accession>A0A395JP68</accession>
<feature type="binding site" evidence="7">
    <location>
        <position position="402"/>
    </location>
    <ligand>
        <name>Zn(2+)</name>
        <dbReference type="ChEBI" id="CHEBI:29105"/>
        <label>1</label>
        <note>catalytic</note>
    </ligand>
</feature>
<feature type="active site" description="Proton acceptor 2" evidence="5">
    <location>
        <position position="375"/>
    </location>
</feature>